<name>A0A5B7GFN9_PORTR</name>
<organism evidence="1 2">
    <name type="scientific">Portunus trituberculatus</name>
    <name type="common">Swimming crab</name>
    <name type="synonym">Neptunus trituberculatus</name>
    <dbReference type="NCBI Taxonomy" id="210409"/>
    <lineage>
        <taxon>Eukaryota</taxon>
        <taxon>Metazoa</taxon>
        <taxon>Ecdysozoa</taxon>
        <taxon>Arthropoda</taxon>
        <taxon>Crustacea</taxon>
        <taxon>Multicrustacea</taxon>
        <taxon>Malacostraca</taxon>
        <taxon>Eumalacostraca</taxon>
        <taxon>Eucarida</taxon>
        <taxon>Decapoda</taxon>
        <taxon>Pleocyemata</taxon>
        <taxon>Brachyura</taxon>
        <taxon>Eubrachyura</taxon>
        <taxon>Portunoidea</taxon>
        <taxon>Portunidae</taxon>
        <taxon>Portuninae</taxon>
        <taxon>Portunus</taxon>
    </lineage>
</organism>
<proteinExistence type="predicted"/>
<dbReference type="AlphaFoldDB" id="A0A5B7GFN9"/>
<dbReference type="Proteomes" id="UP000324222">
    <property type="component" value="Unassembled WGS sequence"/>
</dbReference>
<sequence>MLSTQELSIVIHIWQQMIKQLDRLVLAGGSASPQTQAFCQSCLDNSREKCALDLSHSVQVPSLLITSVIRKLSTRHIL</sequence>
<accession>A0A5B7GFN9</accession>
<evidence type="ECO:0000313" key="1">
    <source>
        <dbReference type="EMBL" id="MPC58851.1"/>
    </source>
</evidence>
<protein>
    <submittedName>
        <fullName evidence="1">Uncharacterized protein</fullName>
    </submittedName>
</protein>
<gene>
    <name evidence="1" type="ORF">E2C01_052861</name>
</gene>
<comment type="caution">
    <text evidence="1">The sequence shown here is derived from an EMBL/GenBank/DDBJ whole genome shotgun (WGS) entry which is preliminary data.</text>
</comment>
<dbReference type="EMBL" id="VSRR010016040">
    <property type="protein sequence ID" value="MPC58851.1"/>
    <property type="molecule type" value="Genomic_DNA"/>
</dbReference>
<reference evidence="1 2" key="1">
    <citation type="submission" date="2019-05" db="EMBL/GenBank/DDBJ databases">
        <title>Another draft genome of Portunus trituberculatus and its Hox gene families provides insights of decapod evolution.</title>
        <authorList>
            <person name="Jeong J.-H."/>
            <person name="Song I."/>
            <person name="Kim S."/>
            <person name="Choi T."/>
            <person name="Kim D."/>
            <person name="Ryu S."/>
            <person name="Kim W."/>
        </authorList>
    </citation>
    <scope>NUCLEOTIDE SEQUENCE [LARGE SCALE GENOMIC DNA]</scope>
    <source>
        <tissue evidence="1">Muscle</tissue>
    </source>
</reference>
<evidence type="ECO:0000313" key="2">
    <source>
        <dbReference type="Proteomes" id="UP000324222"/>
    </source>
</evidence>
<keyword evidence="2" id="KW-1185">Reference proteome</keyword>